<keyword evidence="2" id="KW-1185">Reference proteome</keyword>
<proteinExistence type="predicted"/>
<dbReference type="Proteomes" id="UP001168537">
    <property type="component" value="Unassembled WGS sequence"/>
</dbReference>
<dbReference type="RefSeq" id="WP_300959925.1">
    <property type="nucleotide sequence ID" value="NZ_JAUHJR010000002.1"/>
</dbReference>
<name>A0ABT8ESE7_9ACTN</name>
<evidence type="ECO:0000313" key="2">
    <source>
        <dbReference type="Proteomes" id="UP001168537"/>
    </source>
</evidence>
<comment type="caution">
    <text evidence="1">The sequence shown here is derived from an EMBL/GenBank/DDBJ whole genome shotgun (WGS) entry which is preliminary data.</text>
</comment>
<dbReference type="EMBL" id="JAUHJR010000002">
    <property type="protein sequence ID" value="MDN4161044.1"/>
    <property type="molecule type" value="Genomic_DNA"/>
</dbReference>
<sequence length="80" mass="8683">MSDPLAWLPEADHRLLESYRRIGCSETEARLAVGGDLLQRWCSSGGTEVTQADLDRYLEASGLTVEAVVDALGLRFDASA</sequence>
<accession>A0ABT8ESE7</accession>
<reference evidence="1" key="1">
    <citation type="submission" date="2023-06" db="EMBL/GenBank/DDBJ databases">
        <title>Draft genome sequence of Nocardioides sp. SOB72.</title>
        <authorList>
            <person name="Zhang G."/>
        </authorList>
    </citation>
    <scope>NUCLEOTIDE SEQUENCE</scope>
    <source>
        <strain evidence="1">SOB72</strain>
    </source>
</reference>
<protein>
    <submittedName>
        <fullName evidence="1">Uncharacterized protein</fullName>
    </submittedName>
</protein>
<organism evidence="1 2">
    <name type="scientific">Nocardioides abyssi</name>
    <dbReference type="NCBI Taxonomy" id="3058370"/>
    <lineage>
        <taxon>Bacteria</taxon>
        <taxon>Bacillati</taxon>
        <taxon>Actinomycetota</taxon>
        <taxon>Actinomycetes</taxon>
        <taxon>Propionibacteriales</taxon>
        <taxon>Nocardioidaceae</taxon>
        <taxon>Nocardioides</taxon>
    </lineage>
</organism>
<evidence type="ECO:0000313" key="1">
    <source>
        <dbReference type="EMBL" id="MDN4161044.1"/>
    </source>
</evidence>
<gene>
    <name evidence="1" type="ORF">QWY29_06715</name>
</gene>